<feature type="region of interest" description="Disordered" evidence="2">
    <location>
        <begin position="290"/>
        <end position="323"/>
    </location>
</feature>
<name>A0A699J4W8_TANCI</name>
<evidence type="ECO:0000256" key="2">
    <source>
        <dbReference type="SAM" id="MobiDB-lite"/>
    </source>
</evidence>
<feature type="region of interest" description="Disordered" evidence="2">
    <location>
        <begin position="505"/>
        <end position="527"/>
    </location>
</feature>
<gene>
    <name evidence="4" type="ORF">Tci_584067</name>
</gene>
<dbReference type="AlphaFoldDB" id="A0A699J4W8"/>
<sequence>IKVLPPKTAEEILARERERKAKTTLLMALLEDHLAKFHKTTDAKEMWEAIKSIFGGNNESKKMQKYLLKQQFKGFSVSNSKGLHKGYDRFQTLMSQLDIHGAGVSTKDANQKFLRSLPTSWSQVALIMITKPGIDTISFDDLYNNLRVFECDVKGTTASSSSNTQNVAFMFAKSTSSTNEVSTAYGVSSLFVSKSQKEESLSYTDEVIYSFFTNKSSAPQLHYDDLEQIDDDDIDEIDLKWQVAMISMRIKKFHKKTRRKLQFDAKEPVGSDKTKVECFNCHKIRHFARNYRSKGNQDSRRKDAGYNGNKARDNGRRPANQDDSKVLVTIDGNDIKWYGHTEEDTQNYVMMAYTSSNSGSDNESVFINKASDVDDRPMYDRKDRTSLKPKKMVLGYGFTRKACFVCGSFGHLIRDCDFHEKRKAKQVALTKSMNKVTCQRNDRPVWNNVQGLNHHNKFVPSAVLTNTGSLPVYTARQNFSTQVASTSTARKVNTTRTFVNETRPKSNFYKSHSPFKRPFNRTKTPRTKFSNQKVNTVGNKIVNAVGGNRETDVKASAGNKAHLADYQDFKGSSVSFGGSNGRITGKGKIKT</sequence>
<dbReference type="EMBL" id="BKCJ010372088">
    <property type="protein sequence ID" value="GFA12095.1"/>
    <property type="molecule type" value="Genomic_DNA"/>
</dbReference>
<dbReference type="Pfam" id="PF14223">
    <property type="entry name" value="Retrotran_gag_2"/>
    <property type="match status" value="1"/>
</dbReference>
<feature type="non-terminal residue" evidence="4">
    <location>
        <position position="1"/>
    </location>
</feature>
<organism evidence="4">
    <name type="scientific">Tanacetum cinerariifolium</name>
    <name type="common">Dalmatian daisy</name>
    <name type="synonym">Chrysanthemum cinerariifolium</name>
    <dbReference type="NCBI Taxonomy" id="118510"/>
    <lineage>
        <taxon>Eukaryota</taxon>
        <taxon>Viridiplantae</taxon>
        <taxon>Streptophyta</taxon>
        <taxon>Embryophyta</taxon>
        <taxon>Tracheophyta</taxon>
        <taxon>Spermatophyta</taxon>
        <taxon>Magnoliopsida</taxon>
        <taxon>eudicotyledons</taxon>
        <taxon>Gunneridae</taxon>
        <taxon>Pentapetalae</taxon>
        <taxon>asterids</taxon>
        <taxon>campanulids</taxon>
        <taxon>Asterales</taxon>
        <taxon>Asteraceae</taxon>
        <taxon>Asteroideae</taxon>
        <taxon>Anthemideae</taxon>
        <taxon>Anthemidinae</taxon>
        <taxon>Tanacetum</taxon>
    </lineage>
</organism>
<dbReference type="GO" id="GO:0008270">
    <property type="term" value="F:zinc ion binding"/>
    <property type="evidence" value="ECO:0007669"/>
    <property type="project" value="UniProtKB-KW"/>
</dbReference>
<evidence type="ECO:0000256" key="1">
    <source>
        <dbReference type="PROSITE-ProRule" id="PRU00047"/>
    </source>
</evidence>
<feature type="compositionally biased region" description="Basic residues" evidence="2">
    <location>
        <begin position="513"/>
        <end position="526"/>
    </location>
</feature>
<evidence type="ECO:0000313" key="4">
    <source>
        <dbReference type="EMBL" id="GFA12095.1"/>
    </source>
</evidence>
<evidence type="ECO:0000259" key="3">
    <source>
        <dbReference type="PROSITE" id="PS50158"/>
    </source>
</evidence>
<reference evidence="4" key="1">
    <citation type="journal article" date="2019" name="Sci. Rep.">
        <title>Draft genome of Tanacetum cinerariifolium, the natural source of mosquito coil.</title>
        <authorList>
            <person name="Yamashiro T."/>
            <person name="Shiraishi A."/>
            <person name="Satake H."/>
            <person name="Nakayama K."/>
        </authorList>
    </citation>
    <scope>NUCLEOTIDE SEQUENCE</scope>
</reference>
<keyword evidence="1" id="KW-0863">Zinc-finger</keyword>
<dbReference type="PROSITE" id="PS50158">
    <property type="entry name" value="ZF_CCHC"/>
    <property type="match status" value="1"/>
</dbReference>
<dbReference type="InterPro" id="IPR036875">
    <property type="entry name" value="Znf_CCHC_sf"/>
</dbReference>
<comment type="caution">
    <text evidence="4">The sequence shown here is derived from an EMBL/GenBank/DDBJ whole genome shotgun (WGS) entry which is preliminary data.</text>
</comment>
<dbReference type="SMART" id="SM00343">
    <property type="entry name" value="ZnF_C2HC"/>
    <property type="match status" value="2"/>
</dbReference>
<accession>A0A699J4W8</accession>
<feature type="non-terminal residue" evidence="4">
    <location>
        <position position="591"/>
    </location>
</feature>
<keyword evidence="1" id="KW-0479">Metal-binding</keyword>
<dbReference type="SUPFAM" id="SSF57756">
    <property type="entry name" value="Retrovirus zinc finger-like domains"/>
    <property type="match status" value="1"/>
</dbReference>
<dbReference type="InterPro" id="IPR001878">
    <property type="entry name" value="Znf_CCHC"/>
</dbReference>
<proteinExistence type="predicted"/>
<feature type="compositionally biased region" description="Basic and acidic residues" evidence="2">
    <location>
        <begin position="295"/>
        <end position="323"/>
    </location>
</feature>
<keyword evidence="1" id="KW-0862">Zinc</keyword>
<feature type="domain" description="CCHC-type" evidence="3">
    <location>
        <begin position="403"/>
        <end position="416"/>
    </location>
</feature>
<protein>
    <recommendedName>
        <fullName evidence="3">CCHC-type domain-containing protein</fullName>
    </recommendedName>
</protein>
<dbReference type="GO" id="GO:0003676">
    <property type="term" value="F:nucleic acid binding"/>
    <property type="evidence" value="ECO:0007669"/>
    <property type="project" value="InterPro"/>
</dbReference>
<dbReference type="Pfam" id="PF00098">
    <property type="entry name" value="zf-CCHC"/>
    <property type="match status" value="1"/>
</dbReference>